<dbReference type="InterPro" id="IPR016181">
    <property type="entry name" value="Acyl_CoA_acyltransferase"/>
</dbReference>
<gene>
    <name evidence="4" type="ORF">CVT24_005248</name>
</gene>
<dbReference type="PANTHER" id="PTHR42919:SF8">
    <property type="entry name" value="N-ALPHA-ACETYLTRANSFERASE 50"/>
    <property type="match status" value="1"/>
</dbReference>
<dbReference type="AlphaFoldDB" id="A0A409Y956"/>
<evidence type="ECO:0000256" key="1">
    <source>
        <dbReference type="ARBA" id="ARBA00022679"/>
    </source>
</evidence>
<dbReference type="Proteomes" id="UP000284842">
    <property type="component" value="Unassembled WGS sequence"/>
</dbReference>
<name>A0A409Y956_9AGAR</name>
<dbReference type="FunCoup" id="A0A409Y956">
    <property type="interactions" value="214"/>
</dbReference>
<dbReference type="STRING" id="181874.A0A409Y956"/>
<dbReference type="FunFam" id="3.40.630.30:FF:000006">
    <property type="entry name" value="Putative n-alpha-acetyltransferase 50"/>
    <property type="match status" value="1"/>
</dbReference>
<dbReference type="InterPro" id="IPR051556">
    <property type="entry name" value="N-term/lysine_N-AcTrnsfr"/>
</dbReference>
<dbReference type="SUPFAM" id="SSF55729">
    <property type="entry name" value="Acyl-CoA N-acyltransferases (Nat)"/>
    <property type="match status" value="1"/>
</dbReference>
<dbReference type="EMBL" id="NHTK01001357">
    <property type="protein sequence ID" value="PPQ99441.1"/>
    <property type="molecule type" value="Genomic_DNA"/>
</dbReference>
<sequence>MSSNNTTTPLKVSLSSITPNNIGTVRKLNSVLFPIKYSEKFYKDIQAPEVEDFCKLGVFFSVTSDTLRAEQLITKYLVYYNDIPVGTICCRQETVDGQNVLYLMTMGILAPYRSRKLGSQTLSAILTAAAAHKPKVDKIYLHVQVSNEDAKRFYESHDFKEIRVHENYYKKITPADAWVLEKAFS</sequence>
<dbReference type="InParanoid" id="A0A409Y956"/>
<proteinExistence type="predicted"/>
<dbReference type="GO" id="GO:0016747">
    <property type="term" value="F:acyltransferase activity, transferring groups other than amino-acyl groups"/>
    <property type="evidence" value="ECO:0007669"/>
    <property type="project" value="InterPro"/>
</dbReference>
<protein>
    <recommendedName>
        <fullName evidence="3">N-acetyltransferase domain-containing protein</fullName>
    </recommendedName>
</protein>
<keyword evidence="1" id="KW-0808">Transferase</keyword>
<dbReference type="CDD" id="cd04301">
    <property type="entry name" value="NAT_SF"/>
    <property type="match status" value="1"/>
</dbReference>
<feature type="domain" description="N-acetyltransferase" evidence="3">
    <location>
        <begin position="12"/>
        <end position="185"/>
    </location>
</feature>
<reference evidence="4 5" key="1">
    <citation type="journal article" date="2018" name="Evol. Lett.">
        <title>Horizontal gene cluster transfer increased hallucinogenic mushroom diversity.</title>
        <authorList>
            <person name="Reynolds H.T."/>
            <person name="Vijayakumar V."/>
            <person name="Gluck-Thaler E."/>
            <person name="Korotkin H.B."/>
            <person name="Matheny P.B."/>
            <person name="Slot J.C."/>
        </authorList>
    </citation>
    <scope>NUCLEOTIDE SEQUENCE [LARGE SCALE GENOMIC DNA]</scope>
    <source>
        <strain evidence="4 5">2629</strain>
    </source>
</reference>
<organism evidence="4 5">
    <name type="scientific">Panaeolus cyanescens</name>
    <dbReference type="NCBI Taxonomy" id="181874"/>
    <lineage>
        <taxon>Eukaryota</taxon>
        <taxon>Fungi</taxon>
        <taxon>Dikarya</taxon>
        <taxon>Basidiomycota</taxon>
        <taxon>Agaricomycotina</taxon>
        <taxon>Agaricomycetes</taxon>
        <taxon>Agaricomycetidae</taxon>
        <taxon>Agaricales</taxon>
        <taxon>Agaricineae</taxon>
        <taxon>Galeropsidaceae</taxon>
        <taxon>Panaeolus</taxon>
    </lineage>
</organism>
<dbReference type="PANTHER" id="PTHR42919">
    <property type="entry name" value="N-ALPHA-ACETYLTRANSFERASE"/>
    <property type="match status" value="1"/>
</dbReference>
<evidence type="ECO:0000313" key="4">
    <source>
        <dbReference type="EMBL" id="PPQ99441.1"/>
    </source>
</evidence>
<dbReference type="Gene3D" id="3.40.630.30">
    <property type="match status" value="1"/>
</dbReference>
<evidence type="ECO:0000259" key="3">
    <source>
        <dbReference type="PROSITE" id="PS51186"/>
    </source>
</evidence>
<evidence type="ECO:0000256" key="2">
    <source>
        <dbReference type="ARBA" id="ARBA00023315"/>
    </source>
</evidence>
<keyword evidence="5" id="KW-1185">Reference proteome</keyword>
<dbReference type="InterPro" id="IPR000182">
    <property type="entry name" value="GNAT_dom"/>
</dbReference>
<dbReference type="PROSITE" id="PS51186">
    <property type="entry name" value="GNAT"/>
    <property type="match status" value="1"/>
</dbReference>
<accession>A0A409Y956</accession>
<dbReference type="GO" id="GO:0031415">
    <property type="term" value="C:NatA complex"/>
    <property type="evidence" value="ECO:0007669"/>
    <property type="project" value="TreeGrafter"/>
</dbReference>
<dbReference type="OrthoDB" id="47374at2759"/>
<keyword evidence="2" id="KW-0012">Acyltransferase</keyword>
<dbReference type="GO" id="GO:0007064">
    <property type="term" value="P:mitotic sister chromatid cohesion"/>
    <property type="evidence" value="ECO:0007669"/>
    <property type="project" value="TreeGrafter"/>
</dbReference>
<comment type="caution">
    <text evidence="4">The sequence shown here is derived from an EMBL/GenBank/DDBJ whole genome shotgun (WGS) entry which is preliminary data.</text>
</comment>
<evidence type="ECO:0000313" key="5">
    <source>
        <dbReference type="Proteomes" id="UP000284842"/>
    </source>
</evidence>
<dbReference type="Pfam" id="PF00583">
    <property type="entry name" value="Acetyltransf_1"/>
    <property type="match status" value="1"/>
</dbReference>